<dbReference type="AlphaFoldDB" id="A0A402B1F7"/>
<keyword evidence="2 7" id="KW-0813">Transport</keyword>
<name>A0A402B1F7_9CHLR</name>
<gene>
    <name evidence="9" type="ORF">KDA_06650</name>
</gene>
<evidence type="ECO:0000256" key="2">
    <source>
        <dbReference type="ARBA" id="ARBA00022448"/>
    </source>
</evidence>
<keyword evidence="4 7" id="KW-0812">Transmembrane</keyword>
<comment type="subcellular location">
    <subcellularLocation>
        <location evidence="1 7">Cell membrane</location>
        <topology evidence="1 7">Multi-pass membrane protein</topology>
    </subcellularLocation>
</comment>
<dbReference type="SUPFAM" id="SSF161098">
    <property type="entry name" value="MetI-like"/>
    <property type="match status" value="1"/>
</dbReference>
<sequence length="316" mass="35637">MKTYPTYRSIAISTPRVQQQRVPARRKIPNLFAYGTVSVAVLFFTVFYYYPFLMNLYYMFTNYSYIGDYQFIGLKNITRFFQDPSIRVVFSNTFILTIATVPIALILALFVAIAVFYMTIGKALIRSAIFSTTLVTGVVAAIIFKLWFSQELGYIDNILESLHFARIPWLTDTTWALTAIVIVGVWSGLGYNMVIYLAGLANVSKELLDASRVDGANATQRFYYVMIPQLKPTILFLSITLVIGALKTYAPVAILTEGGPYGSTRTALLYMFQKGFDSRNVGYGSVIAFALFIIILIITLVQMKATRFYAEDSNKR</sequence>
<evidence type="ECO:0000256" key="7">
    <source>
        <dbReference type="RuleBase" id="RU363032"/>
    </source>
</evidence>
<evidence type="ECO:0000256" key="1">
    <source>
        <dbReference type="ARBA" id="ARBA00004651"/>
    </source>
</evidence>
<organism evidence="9 10">
    <name type="scientific">Dictyobacter alpinus</name>
    <dbReference type="NCBI Taxonomy" id="2014873"/>
    <lineage>
        <taxon>Bacteria</taxon>
        <taxon>Bacillati</taxon>
        <taxon>Chloroflexota</taxon>
        <taxon>Ktedonobacteria</taxon>
        <taxon>Ktedonobacterales</taxon>
        <taxon>Dictyobacteraceae</taxon>
        <taxon>Dictyobacter</taxon>
    </lineage>
</organism>
<evidence type="ECO:0000259" key="8">
    <source>
        <dbReference type="PROSITE" id="PS50928"/>
    </source>
</evidence>
<feature type="transmembrane region" description="Helical" evidence="7">
    <location>
        <begin position="175"/>
        <end position="201"/>
    </location>
</feature>
<feature type="transmembrane region" description="Helical" evidence="7">
    <location>
        <begin position="129"/>
        <end position="148"/>
    </location>
</feature>
<feature type="transmembrane region" description="Helical" evidence="7">
    <location>
        <begin position="281"/>
        <end position="301"/>
    </location>
</feature>
<accession>A0A402B1F7</accession>
<reference evidence="10" key="1">
    <citation type="submission" date="2018-12" db="EMBL/GenBank/DDBJ databases">
        <title>Tengunoibacter tsumagoiensis gen. nov., sp. nov., Dictyobacter kobayashii sp. nov., D. alpinus sp. nov., and D. joshuensis sp. nov. and description of Dictyobacteraceae fam. nov. within the order Ktedonobacterales isolated from Tengu-no-mugimeshi.</title>
        <authorList>
            <person name="Wang C.M."/>
            <person name="Zheng Y."/>
            <person name="Sakai Y."/>
            <person name="Toyoda A."/>
            <person name="Minakuchi Y."/>
            <person name="Abe K."/>
            <person name="Yokota A."/>
            <person name="Yabe S."/>
        </authorList>
    </citation>
    <scope>NUCLEOTIDE SEQUENCE [LARGE SCALE GENOMIC DNA]</scope>
    <source>
        <strain evidence="10">Uno16</strain>
    </source>
</reference>
<evidence type="ECO:0000256" key="3">
    <source>
        <dbReference type="ARBA" id="ARBA00022475"/>
    </source>
</evidence>
<comment type="caution">
    <text evidence="9">The sequence shown here is derived from an EMBL/GenBank/DDBJ whole genome shotgun (WGS) entry which is preliminary data.</text>
</comment>
<dbReference type="CDD" id="cd06261">
    <property type="entry name" value="TM_PBP2"/>
    <property type="match status" value="1"/>
</dbReference>
<dbReference type="PROSITE" id="PS50928">
    <property type="entry name" value="ABC_TM1"/>
    <property type="match status" value="1"/>
</dbReference>
<evidence type="ECO:0000313" key="9">
    <source>
        <dbReference type="EMBL" id="GCE25181.1"/>
    </source>
</evidence>
<dbReference type="EMBL" id="BIFT01000001">
    <property type="protein sequence ID" value="GCE25181.1"/>
    <property type="molecule type" value="Genomic_DNA"/>
</dbReference>
<feature type="transmembrane region" description="Helical" evidence="7">
    <location>
        <begin position="31"/>
        <end position="50"/>
    </location>
</feature>
<dbReference type="PANTHER" id="PTHR30193">
    <property type="entry name" value="ABC TRANSPORTER PERMEASE PROTEIN"/>
    <property type="match status" value="1"/>
</dbReference>
<dbReference type="Gene3D" id="1.10.3720.10">
    <property type="entry name" value="MetI-like"/>
    <property type="match status" value="1"/>
</dbReference>
<keyword evidence="3" id="KW-1003">Cell membrane</keyword>
<keyword evidence="5 7" id="KW-1133">Transmembrane helix</keyword>
<evidence type="ECO:0000256" key="5">
    <source>
        <dbReference type="ARBA" id="ARBA00022989"/>
    </source>
</evidence>
<dbReference type="InterPro" id="IPR000515">
    <property type="entry name" value="MetI-like"/>
</dbReference>
<dbReference type="RefSeq" id="WP_161981902.1">
    <property type="nucleotide sequence ID" value="NZ_BIFT01000001.1"/>
</dbReference>
<evidence type="ECO:0000313" key="10">
    <source>
        <dbReference type="Proteomes" id="UP000287171"/>
    </source>
</evidence>
<feature type="domain" description="ABC transmembrane type-1" evidence="8">
    <location>
        <begin position="90"/>
        <end position="302"/>
    </location>
</feature>
<feature type="transmembrane region" description="Helical" evidence="7">
    <location>
        <begin position="94"/>
        <end position="117"/>
    </location>
</feature>
<dbReference type="Pfam" id="PF00528">
    <property type="entry name" value="BPD_transp_1"/>
    <property type="match status" value="1"/>
</dbReference>
<keyword evidence="10" id="KW-1185">Reference proteome</keyword>
<dbReference type="GO" id="GO:0005886">
    <property type="term" value="C:plasma membrane"/>
    <property type="evidence" value="ECO:0007669"/>
    <property type="project" value="UniProtKB-SubCell"/>
</dbReference>
<feature type="transmembrane region" description="Helical" evidence="7">
    <location>
        <begin position="222"/>
        <end position="246"/>
    </location>
</feature>
<dbReference type="Proteomes" id="UP000287171">
    <property type="component" value="Unassembled WGS sequence"/>
</dbReference>
<dbReference type="PANTHER" id="PTHR30193:SF37">
    <property type="entry name" value="INNER MEMBRANE ABC TRANSPORTER PERMEASE PROTEIN YCJO"/>
    <property type="match status" value="1"/>
</dbReference>
<dbReference type="InterPro" id="IPR051393">
    <property type="entry name" value="ABC_transporter_permease"/>
</dbReference>
<dbReference type="GO" id="GO:0055085">
    <property type="term" value="P:transmembrane transport"/>
    <property type="evidence" value="ECO:0007669"/>
    <property type="project" value="InterPro"/>
</dbReference>
<evidence type="ECO:0000256" key="4">
    <source>
        <dbReference type="ARBA" id="ARBA00022692"/>
    </source>
</evidence>
<evidence type="ECO:0000256" key="6">
    <source>
        <dbReference type="ARBA" id="ARBA00023136"/>
    </source>
</evidence>
<dbReference type="InterPro" id="IPR035906">
    <property type="entry name" value="MetI-like_sf"/>
</dbReference>
<keyword evidence="6 7" id="KW-0472">Membrane</keyword>
<proteinExistence type="inferred from homology"/>
<protein>
    <submittedName>
        <fullName evidence="9">Glycerol-3-phosphate ABC transporter permease</fullName>
    </submittedName>
</protein>
<comment type="similarity">
    <text evidence="7">Belongs to the binding-protein-dependent transport system permease family.</text>
</comment>